<accession>A0A5C7I8Z0</accession>
<keyword evidence="1" id="KW-0175">Coiled coil</keyword>
<evidence type="ECO:0000313" key="2">
    <source>
        <dbReference type="EMBL" id="TXG65695.1"/>
    </source>
</evidence>
<gene>
    <name evidence="2" type="ORF">EZV62_006970</name>
</gene>
<reference evidence="3" key="1">
    <citation type="journal article" date="2019" name="Gigascience">
        <title>De novo genome assembly of the endangered Acer yangbiense, a plant species with extremely small populations endemic to Yunnan Province, China.</title>
        <authorList>
            <person name="Yang J."/>
            <person name="Wariss H.M."/>
            <person name="Tao L."/>
            <person name="Zhang R."/>
            <person name="Yun Q."/>
            <person name="Hollingsworth P."/>
            <person name="Dao Z."/>
            <person name="Luo G."/>
            <person name="Guo H."/>
            <person name="Ma Y."/>
            <person name="Sun W."/>
        </authorList>
    </citation>
    <scope>NUCLEOTIDE SEQUENCE [LARGE SCALE GENOMIC DNA]</scope>
    <source>
        <strain evidence="3">cv. Malutang</strain>
    </source>
</reference>
<protein>
    <recommendedName>
        <fullName evidence="4">Rx N-terminal domain-containing protein</fullName>
    </recommendedName>
</protein>
<dbReference type="EMBL" id="VAHF01000003">
    <property type="protein sequence ID" value="TXG65695.1"/>
    <property type="molecule type" value="Genomic_DNA"/>
</dbReference>
<dbReference type="Proteomes" id="UP000323000">
    <property type="component" value="Chromosome 3"/>
</dbReference>
<sequence>MVEIAISIAGKLSLELQEQLENLETEICKLNDRRSIVDNLVEESRRNGEEIEQQVNSWIDRATKINDEASQVIRENGEANMKCLNGWCLNPMKRHKHSWKAAKKVKDVVEVYGEGDI</sequence>
<organism evidence="2 3">
    <name type="scientific">Acer yangbiense</name>
    <dbReference type="NCBI Taxonomy" id="1000413"/>
    <lineage>
        <taxon>Eukaryota</taxon>
        <taxon>Viridiplantae</taxon>
        <taxon>Streptophyta</taxon>
        <taxon>Embryophyta</taxon>
        <taxon>Tracheophyta</taxon>
        <taxon>Spermatophyta</taxon>
        <taxon>Magnoliopsida</taxon>
        <taxon>eudicotyledons</taxon>
        <taxon>Gunneridae</taxon>
        <taxon>Pentapetalae</taxon>
        <taxon>rosids</taxon>
        <taxon>malvids</taxon>
        <taxon>Sapindales</taxon>
        <taxon>Sapindaceae</taxon>
        <taxon>Hippocastanoideae</taxon>
        <taxon>Acereae</taxon>
        <taxon>Acer</taxon>
    </lineage>
</organism>
<dbReference type="OrthoDB" id="1898799at2759"/>
<evidence type="ECO:0000256" key="1">
    <source>
        <dbReference type="SAM" id="Coils"/>
    </source>
</evidence>
<evidence type="ECO:0008006" key="4">
    <source>
        <dbReference type="Google" id="ProtNLM"/>
    </source>
</evidence>
<feature type="coiled-coil region" evidence="1">
    <location>
        <begin position="6"/>
        <end position="33"/>
    </location>
</feature>
<keyword evidence="3" id="KW-1185">Reference proteome</keyword>
<proteinExistence type="predicted"/>
<name>A0A5C7I8Z0_9ROSI</name>
<comment type="caution">
    <text evidence="2">The sequence shown here is derived from an EMBL/GenBank/DDBJ whole genome shotgun (WGS) entry which is preliminary data.</text>
</comment>
<evidence type="ECO:0000313" key="3">
    <source>
        <dbReference type="Proteomes" id="UP000323000"/>
    </source>
</evidence>
<dbReference type="AlphaFoldDB" id="A0A5C7I8Z0"/>